<dbReference type="GO" id="GO:0036158">
    <property type="term" value="P:outer dynein arm assembly"/>
    <property type="evidence" value="ECO:0007669"/>
    <property type="project" value="TreeGrafter"/>
</dbReference>
<dbReference type="GeneTree" id="ENSGT00950000183252"/>
<name>A0A8C9N2T5_SERCA</name>
<sequence>TLPCLWQRRDDSADLEFPEKEKEIRAKVEIRHLQTHFHHEMGCAKCHLLFHFSRKAIADLKQEHRHVTLMLSQMYSPNSVLVENRNRMKIRGLLQTRKQNDALIKERKAQLADLAKQVRLEKRIVNQRDINWRELEAKGHKHLQKKIELLEMRLSHVTVRYNTIMTRNNKLREETASLQIQKAIHDNCYWKLEKSLAQQNKLLEAAIEQATEDYEQWYGALSHSGQNLGLMGGASDECSKRETKTIQYNIRLLERKCALHQETRLKNFFLSKCADLSVLKEQAKEREAFEAAERAKTSQKESYEVAYKRLLELSDGDIDDFLEDFLEKDRRFFILFNYAIRLNVRNEGLRQKIETIEVRSWLSVQSRTPPCSRKITEEANKYEDKCKESSKLLGQIQSRVETLLKEMDCDTTKIVKPLGDSLVPVFGRSGLPIFPCHHPGKSCPPPALTVFKLSFCFPLSHQPPSASKRRRRFTSQSASGIKSPSETKSPPGN</sequence>
<feature type="compositionally biased region" description="Polar residues" evidence="2">
    <location>
        <begin position="474"/>
        <end position="493"/>
    </location>
</feature>
<evidence type="ECO:0000259" key="3">
    <source>
        <dbReference type="Pfam" id="PF21773"/>
    </source>
</evidence>
<dbReference type="PANTHER" id="PTHR21694">
    <property type="entry name" value="COILED-COIL DOMAIN-CONTAINING PROTEIN 63"/>
    <property type="match status" value="1"/>
</dbReference>
<protein>
    <recommendedName>
        <fullName evidence="3">ODAD1 central coiled coil region domain-containing protein</fullName>
    </recommendedName>
</protein>
<evidence type="ECO:0000256" key="1">
    <source>
        <dbReference type="ARBA" id="ARBA00023054"/>
    </source>
</evidence>
<dbReference type="OMA" id="MMHKKTQ"/>
<dbReference type="Pfam" id="PF21773">
    <property type="entry name" value="ODAD1_CC"/>
    <property type="match status" value="1"/>
</dbReference>
<feature type="region of interest" description="Disordered" evidence="2">
    <location>
        <begin position="462"/>
        <end position="493"/>
    </location>
</feature>
<organism evidence="4 5">
    <name type="scientific">Serinus canaria</name>
    <name type="common">Island canary</name>
    <name type="synonym">Fringilla canaria</name>
    <dbReference type="NCBI Taxonomy" id="9135"/>
    <lineage>
        <taxon>Eukaryota</taxon>
        <taxon>Metazoa</taxon>
        <taxon>Chordata</taxon>
        <taxon>Craniata</taxon>
        <taxon>Vertebrata</taxon>
        <taxon>Euteleostomi</taxon>
        <taxon>Archelosauria</taxon>
        <taxon>Archosauria</taxon>
        <taxon>Dinosauria</taxon>
        <taxon>Saurischia</taxon>
        <taxon>Theropoda</taxon>
        <taxon>Coelurosauria</taxon>
        <taxon>Aves</taxon>
        <taxon>Neognathae</taxon>
        <taxon>Neoaves</taxon>
        <taxon>Telluraves</taxon>
        <taxon>Australaves</taxon>
        <taxon>Passeriformes</taxon>
        <taxon>Passeroidea</taxon>
        <taxon>Fringillidae</taxon>
        <taxon>Carduelinae</taxon>
        <taxon>Serinus</taxon>
    </lineage>
</organism>
<evidence type="ECO:0000313" key="4">
    <source>
        <dbReference type="Ensembl" id="ENSSCAP00000011773.1"/>
    </source>
</evidence>
<dbReference type="Ensembl" id="ENSSCAT00000013266.1">
    <property type="protein sequence ID" value="ENSSCAP00000011773.1"/>
    <property type="gene ID" value="ENSSCAG00000008793.1"/>
</dbReference>
<dbReference type="Proteomes" id="UP000694409">
    <property type="component" value="Unassembled WGS sequence"/>
</dbReference>
<dbReference type="AlphaFoldDB" id="A0A8C9N2T5"/>
<accession>A0A8C9N2T5</accession>
<dbReference type="PANTHER" id="PTHR21694:SF18">
    <property type="entry name" value="COILED-COIL DOMAIN-CONTAINING PROTEIN 63"/>
    <property type="match status" value="1"/>
</dbReference>
<evidence type="ECO:0000256" key="2">
    <source>
        <dbReference type="SAM" id="MobiDB-lite"/>
    </source>
</evidence>
<feature type="domain" description="ODAD1 central coiled coil region" evidence="3">
    <location>
        <begin position="144"/>
        <end position="419"/>
    </location>
</feature>
<evidence type="ECO:0000313" key="5">
    <source>
        <dbReference type="Proteomes" id="UP000694409"/>
    </source>
</evidence>
<keyword evidence="5" id="KW-1185">Reference proteome</keyword>
<dbReference type="GO" id="GO:0003341">
    <property type="term" value="P:cilium movement"/>
    <property type="evidence" value="ECO:0007669"/>
    <property type="project" value="TreeGrafter"/>
</dbReference>
<dbReference type="GO" id="GO:0005930">
    <property type="term" value="C:axoneme"/>
    <property type="evidence" value="ECO:0007669"/>
    <property type="project" value="TreeGrafter"/>
</dbReference>
<reference evidence="4" key="1">
    <citation type="submission" date="2025-08" db="UniProtKB">
        <authorList>
            <consortium name="Ensembl"/>
        </authorList>
    </citation>
    <scope>IDENTIFICATION</scope>
</reference>
<keyword evidence="1" id="KW-0175">Coiled coil</keyword>
<proteinExistence type="predicted"/>
<dbReference type="InterPro" id="IPR051876">
    <property type="entry name" value="ODA-DC/CCD"/>
</dbReference>
<dbReference type="InterPro" id="IPR049258">
    <property type="entry name" value="ODAD1_CC"/>
</dbReference>
<reference evidence="4" key="2">
    <citation type="submission" date="2025-09" db="UniProtKB">
        <authorList>
            <consortium name="Ensembl"/>
        </authorList>
    </citation>
    <scope>IDENTIFICATION</scope>
</reference>